<keyword evidence="2" id="KW-0479">Metal-binding</keyword>
<gene>
    <name evidence="2" type="primary">def</name>
    <name evidence="3" type="ORF">A2311_02590</name>
</gene>
<dbReference type="PRINTS" id="PR01576">
    <property type="entry name" value="PDEFORMYLASE"/>
</dbReference>
<name>A0A1F4TR33_UNCSA</name>
<comment type="caution">
    <text evidence="3">The sequence shown here is derived from an EMBL/GenBank/DDBJ whole genome shotgun (WGS) entry which is preliminary data.</text>
</comment>
<reference evidence="3 4" key="1">
    <citation type="journal article" date="2016" name="Nat. Commun.">
        <title>Thousands of microbial genomes shed light on interconnected biogeochemical processes in an aquifer system.</title>
        <authorList>
            <person name="Anantharaman K."/>
            <person name="Brown C.T."/>
            <person name="Hug L.A."/>
            <person name="Sharon I."/>
            <person name="Castelle C.J."/>
            <person name="Probst A.J."/>
            <person name="Thomas B.C."/>
            <person name="Singh A."/>
            <person name="Wilkins M.J."/>
            <person name="Karaoz U."/>
            <person name="Brodie E.L."/>
            <person name="Williams K.H."/>
            <person name="Hubbard S.S."/>
            <person name="Banfield J.F."/>
        </authorList>
    </citation>
    <scope>NUCLEOTIDE SEQUENCE [LARGE SCALE GENOMIC DNA]</scope>
</reference>
<feature type="binding site" evidence="2">
    <location>
        <position position="133"/>
    </location>
    <ligand>
        <name>Fe cation</name>
        <dbReference type="ChEBI" id="CHEBI:24875"/>
    </ligand>
</feature>
<evidence type="ECO:0000256" key="2">
    <source>
        <dbReference type="HAMAP-Rule" id="MF_00163"/>
    </source>
</evidence>
<comment type="cofactor">
    <cofactor evidence="2">
        <name>Fe(2+)</name>
        <dbReference type="ChEBI" id="CHEBI:29033"/>
    </cofactor>
    <text evidence="2">Binds 1 Fe(2+) ion.</text>
</comment>
<dbReference type="Pfam" id="PF01327">
    <property type="entry name" value="Pep_deformylase"/>
    <property type="match status" value="1"/>
</dbReference>
<dbReference type="InterPro" id="IPR023635">
    <property type="entry name" value="Peptide_deformylase"/>
</dbReference>
<feature type="active site" evidence="2">
    <location>
        <position position="130"/>
    </location>
</feature>
<evidence type="ECO:0000313" key="3">
    <source>
        <dbReference type="EMBL" id="OGC35151.1"/>
    </source>
</evidence>
<dbReference type="PANTHER" id="PTHR10458:SF22">
    <property type="entry name" value="PEPTIDE DEFORMYLASE"/>
    <property type="match status" value="1"/>
</dbReference>
<protein>
    <recommendedName>
        <fullName evidence="2">Peptide deformylase</fullName>
        <shortName evidence="2">PDF</shortName>
        <ecNumber evidence="2">3.5.1.88</ecNumber>
    </recommendedName>
    <alternativeName>
        <fullName evidence="2">Polypeptide deformylase</fullName>
    </alternativeName>
</protein>
<accession>A0A1F4TR33</accession>
<dbReference type="SUPFAM" id="SSF56420">
    <property type="entry name" value="Peptide deformylase"/>
    <property type="match status" value="1"/>
</dbReference>
<keyword evidence="2" id="KW-0378">Hydrolase</keyword>
<dbReference type="PIRSF" id="PIRSF004749">
    <property type="entry name" value="Pep_def"/>
    <property type="match status" value="1"/>
</dbReference>
<dbReference type="GO" id="GO:0046872">
    <property type="term" value="F:metal ion binding"/>
    <property type="evidence" value="ECO:0007669"/>
    <property type="project" value="UniProtKB-KW"/>
</dbReference>
<sequence>MMLKIVRYPNPILRKKAKAVKRVTPEIAKLIDDMIETMHAAPGVGLAAPQVAKSIRVIVADVGSGAIGLVNPRIVSKEGKQTIVEGCLCLPGVEAPVERAAKVVVKALARDGEAVVVTAEGLMATVLQHEIDHLEGHVFIDRVKDPALIKFVDAKKEPKEELL</sequence>
<keyword evidence="2" id="KW-0408">Iron</keyword>
<dbReference type="InterPro" id="IPR036821">
    <property type="entry name" value="Peptide_deformylase_sf"/>
</dbReference>
<proteinExistence type="inferred from homology"/>
<feature type="binding site" evidence="2">
    <location>
        <position position="87"/>
    </location>
    <ligand>
        <name>Fe cation</name>
        <dbReference type="ChEBI" id="CHEBI:24875"/>
    </ligand>
</feature>
<dbReference type="HAMAP" id="MF_00163">
    <property type="entry name" value="Pep_deformylase"/>
    <property type="match status" value="1"/>
</dbReference>
<evidence type="ECO:0000313" key="4">
    <source>
        <dbReference type="Proteomes" id="UP000178951"/>
    </source>
</evidence>
<feature type="binding site" evidence="2">
    <location>
        <position position="129"/>
    </location>
    <ligand>
        <name>Fe cation</name>
        <dbReference type="ChEBI" id="CHEBI:24875"/>
    </ligand>
</feature>
<dbReference type="Gene3D" id="3.90.45.10">
    <property type="entry name" value="Peptide deformylase"/>
    <property type="match status" value="1"/>
</dbReference>
<comment type="similarity">
    <text evidence="1 2">Belongs to the polypeptide deformylase family.</text>
</comment>
<dbReference type="GO" id="GO:0006412">
    <property type="term" value="P:translation"/>
    <property type="evidence" value="ECO:0007669"/>
    <property type="project" value="UniProtKB-UniRule"/>
</dbReference>
<dbReference type="EC" id="3.5.1.88" evidence="2"/>
<organism evidence="3 4">
    <name type="scientific">candidate division WOR-1 bacterium RIFOXYB2_FULL_48_7</name>
    <dbReference type="NCBI Taxonomy" id="1802583"/>
    <lineage>
        <taxon>Bacteria</taxon>
        <taxon>Bacillati</taxon>
        <taxon>Saganbacteria</taxon>
    </lineage>
</organism>
<dbReference type="EMBL" id="MEUF01000034">
    <property type="protein sequence ID" value="OGC35151.1"/>
    <property type="molecule type" value="Genomic_DNA"/>
</dbReference>
<keyword evidence="2" id="KW-0648">Protein biosynthesis</keyword>
<dbReference type="CDD" id="cd00487">
    <property type="entry name" value="Pep_deformylase"/>
    <property type="match status" value="1"/>
</dbReference>
<dbReference type="NCBIfam" id="TIGR00079">
    <property type="entry name" value="pept_deformyl"/>
    <property type="match status" value="1"/>
</dbReference>
<dbReference type="AlphaFoldDB" id="A0A1F4TR33"/>
<comment type="catalytic activity">
    <reaction evidence="2">
        <text>N-terminal N-formyl-L-methionyl-[peptide] + H2O = N-terminal L-methionyl-[peptide] + formate</text>
        <dbReference type="Rhea" id="RHEA:24420"/>
        <dbReference type="Rhea" id="RHEA-COMP:10639"/>
        <dbReference type="Rhea" id="RHEA-COMP:10640"/>
        <dbReference type="ChEBI" id="CHEBI:15377"/>
        <dbReference type="ChEBI" id="CHEBI:15740"/>
        <dbReference type="ChEBI" id="CHEBI:49298"/>
        <dbReference type="ChEBI" id="CHEBI:64731"/>
        <dbReference type="EC" id="3.5.1.88"/>
    </reaction>
</comment>
<evidence type="ECO:0000256" key="1">
    <source>
        <dbReference type="ARBA" id="ARBA00010759"/>
    </source>
</evidence>
<dbReference type="STRING" id="1802583.A2311_02590"/>
<dbReference type="PANTHER" id="PTHR10458">
    <property type="entry name" value="PEPTIDE DEFORMYLASE"/>
    <property type="match status" value="1"/>
</dbReference>
<dbReference type="GO" id="GO:0042586">
    <property type="term" value="F:peptide deformylase activity"/>
    <property type="evidence" value="ECO:0007669"/>
    <property type="project" value="UniProtKB-UniRule"/>
</dbReference>
<dbReference type="Proteomes" id="UP000178951">
    <property type="component" value="Unassembled WGS sequence"/>
</dbReference>
<comment type="function">
    <text evidence="2">Removes the formyl group from the N-terminal Met of newly synthesized proteins. Requires at least a dipeptide for an efficient rate of reaction. N-terminal L-methionine is a prerequisite for activity but the enzyme has broad specificity at other positions.</text>
</comment>
<dbReference type="NCBIfam" id="NF001159">
    <property type="entry name" value="PRK00150.1-3"/>
    <property type="match status" value="1"/>
</dbReference>